<evidence type="ECO:0000313" key="3">
    <source>
        <dbReference type="Proteomes" id="UP000030755"/>
    </source>
</evidence>
<dbReference type="Proteomes" id="UP000030755">
    <property type="component" value="Unassembled WGS sequence"/>
</dbReference>
<proteinExistence type="predicted"/>
<evidence type="ECO:0000313" key="2">
    <source>
        <dbReference type="EMBL" id="EPZ32072.1"/>
    </source>
</evidence>
<dbReference type="OrthoDB" id="2436459at2759"/>
<sequence>MDNFSAHKTPEVAALLNEKNITALFLPSNMTSVLQPLDVGCNKPFKDYCRQDWVEKTWPFVVTI</sequence>
<keyword evidence="3" id="KW-1185">Reference proteome</keyword>
<accession>A0A075AUA2</accession>
<organism evidence="2 3">
    <name type="scientific">Rozella allomycis (strain CSF55)</name>
    <dbReference type="NCBI Taxonomy" id="988480"/>
    <lineage>
        <taxon>Eukaryota</taxon>
        <taxon>Fungi</taxon>
        <taxon>Fungi incertae sedis</taxon>
        <taxon>Cryptomycota</taxon>
        <taxon>Cryptomycota incertae sedis</taxon>
        <taxon>Rozella</taxon>
    </lineage>
</organism>
<dbReference type="Pfam" id="PF03184">
    <property type="entry name" value="DDE_1"/>
    <property type="match status" value="1"/>
</dbReference>
<evidence type="ECO:0000259" key="1">
    <source>
        <dbReference type="Pfam" id="PF03184"/>
    </source>
</evidence>
<dbReference type="AlphaFoldDB" id="A0A075AUA2"/>
<feature type="domain" description="DDE-1" evidence="1">
    <location>
        <begin position="1"/>
        <end position="56"/>
    </location>
</feature>
<name>A0A075AUA2_ROZAC</name>
<protein>
    <recommendedName>
        <fullName evidence="1">DDE-1 domain-containing protein</fullName>
    </recommendedName>
</protein>
<dbReference type="GO" id="GO:0003676">
    <property type="term" value="F:nucleic acid binding"/>
    <property type="evidence" value="ECO:0007669"/>
    <property type="project" value="InterPro"/>
</dbReference>
<dbReference type="InterPro" id="IPR004875">
    <property type="entry name" value="DDE_SF_endonuclease_dom"/>
</dbReference>
<reference evidence="2 3" key="1">
    <citation type="journal article" date="2013" name="Curr. Biol.">
        <title>Shared signatures of parasitism and phylogenomics unite Cryptomycota and microsporidia.</title>
        <authorList>
            <person name="James T.Y."/>
            <person name="Pelin A."/>
            <person name="Bonen L."/>
            <person name="Ahrendt S."/>
            <person name="Sain D."/>
            <person name="Corradi N."/>
            <person name="Stajich J.E."/>
        </authorList>
    </citation>
    <scope>NUCLEOTIDE SEQUENCE [LARGE SCALE GENOMIC DNA]</scope>
    <source>
        <strain evidence="2 3">CSF55</strain>
    </source>
</reference>
<dbReference type="HOGENOM" id="CLU_2868872_0_0_1"/>
<gene>
    <name evidence="2" type="ORF">O9G_005323</name>
</gene>
<dbReference type="EMBL" id="KE561186">
    <property type="protein sequence ID" value="EPZ32072.1"/>
    <property type="molecule type" value="Genomic_DNA"/>
</dbReference>